<feature type="domain" description="UPAR/Ly6" evidence="8">
    <location>
        <begin position="187"/>
        <end position="281"/>
    </location>
</feature>
<dbReference type="SMART" id="SM00134">
    <property type="entry name" value="LU"/>
    <property type="match status" value="2"/>
</dbReference>
<keyword evidence="6" id="KW-0812">Transmembrane</keyword>
<dbReference type="Gene3D" id="2.10.60.10">
    <property type="entry name" value="CD59"/>
    <property type="match status" value="2"/>
</dbReference>
<dbReference type="SUPFAM" id="SSF57302">
    <property type="entry name" value="Snake toxin-like"/>
    <property type="match status" value="2"/>
</dbReference>
<keyword evidence="2" id="KW-1003">Cell membrane</keyword>
<accession>A0ABN8Y141</accession>
<evidence type="ECO:0000256" key="7">
    <source>
        <dbReference type="SAM" id="SignalP"/>
    </source>
</evidence>
<keyword evidence="10" id="KW-1185">Reference proteome</keyword>
<dbReference type="Pfam" id="PF00021">
    <property type="entry name" value="UPAR_LY6"/>
    <property type="match status" value="1"/>
</dbReference>
<feature type="transmembrane region" description="Helical" evidence="6">
    <location>
        <begin position="146"/>
        <end position="170"/>
    </location>
</feature>
<evidence type="ECO:0000313" key="9">
    <source>
        <dbReference type="EMBL" id="CAI9155004.1"/>
    </source>
</evidence>
<evidence type="ECO:0000313" key="10">
    <source>
        <dbReference type="Proteomes" id="UP001176941"/>
    </source>
</evidence>
<dbReference type="InterPro" id="IPR051110">
    <property type="entry name" value="Ly-6/neurotoxin-like_GPI-ap"/>
</dbReference>
<keyword evidence="5" id="KW-0325">Glycoprotein</keyword>
<dbReference type="Pfam" id="PF00087">
    <property type="entry name" value="Toxin_TOLIP"/>
    <property type="match status" value="1"/>
</dbReference>
<dbReference type="InterPro" id="IPR035076">
    <property type="entry name" value="Toxin/TOLIP"/>
</dbReference>
<feature type="transmembrane region" description="Helical" evidence="6">
    <location>
        <begin position="112"/>
        <end position="134"/>
    </location>
</feature>
<evidence type="ECO:0000256" key="6">
    <source>
        <dbReference type="SAM" id="Phobius"/>
    </source>
</evidence>
<evidence type="ECO:0000256" key="3">
    <source>
        <dbReference type="ARBA" id="ARBA00022729"/>
    </source>
</evidence>
<dbReference type="Proteomes" id="UP001176941">
    <property type="component" value="Chromosome 12"/>
</dbReference>
<keyword evidence="3 7" id="KW-0732">Signal</keyword>
<organism evidence="9 10">
    <name type="scientific">Rangifer tarandus platyrhynchus</name>
    <name type="common">Svalbard reindeer</name>
    <dbReference type="NCBI Taxonomy" id="3082113"/>
    <lineage>
        <taxon>Eukaryota</taxon>
        <taxon>Metazoa</taxon>
        <taxon>Chordata</taxon>
        <taxon>Craniata</taxon>
        <taxon>Vertebrata</taxon>
        <taxon>Euteleostomi</taxon>
        <taxon>Mammalia</taxon>
        <taxon>Eutheria</taxon>
        <taxon>Laurasiatheria</taxon>
        <taxon>Artiodactyla</taxon>
        <taxon>Ruminantia</taxon>
        <taxon>Pecora</taxon>
        <taxon>Cervidae</taxon>
        <taxon>Odocoileinae</taxon>
        <taxon>Rangifer</taxon>
    </lineage>
</organism>
<comment type="subcellular location">
    <subcellularLocation>
        <location evidence="1">Cell membrane</location>
    </subcellularLocation>
</comment>
<dbReference type="PANTHER" id="PTHR16983:SF13">
    <property type="entry name" value="LYMPHOCYTE ANTIGEN 6E"/>
    <property type="match status" value="1"/>
</dbReference>
<feature type="chain" id="PRO_5046338587" description="UPAR/Ly6 domain-containing protein" evidence="7">
    <location>
        <begin position="21"/>
        <end position="297"/>
    </location>
</feature>
<dbReference type="InterPro" id="IPR045860">
    <property type="entry name" value="Snake_toxin-like_sf"/>
</dbReference>
<dbReference type="EMBL" id="OX459948">
    <property type="protein sequence ID" value="CAI9155004.1"/>
    <property type="molecule type" value="Genomic_DNA"/>
</dbReference>
<reference evidence="9" key="1">
    <citation type="submission" date="2023-04" db="EMBL/GenBank/DDBJ databases">
        <authorList>
            <consortium name="ELIXIR-Norway"/>
        </authorList>
    </citation>
    <scope>NUCLEOTIDE SEQUENCE [LARGE SCALE GENOMIC DNA]</scope>
</reference>
<evidence type="ECO:0000256" key="2">
    <source>
        <dbReference type="ARBA" id="ARBA00022475"/>
    </source>
</evidence>
<gene>
    <name evidence="9" type="ORF">MRATA1EN1_LOCUS3966</name>
</gene>
<proteinExistence type="predicted"/>
<evidence type="ECO:0000256" key="4">
    <source>
        <dbReference type="ARBA" id="ARBA00023136"/>
    </source>
</evidence>
<keyword evidence="6" id="KW-1133">Transmembrane helix</keyword>
<dbReference type="InterPro" id="IPR016054">
    <property type="entry name" value="LY6_UPA_recep-like"/>
</dbReference>
<name>A0ABN8Y141_RANTA</name>
<protein>
    <recommendedName>
        <fullName evidence="8">UPAR/Ly6 domain-containing protein</fullName>
    </recommendedName>
</protein>
<sequence length="297" mass="31988">MKVFLPLLLAALLGVEQAHCLMCFTCQNQKSNWYCLKPTICSDTDSYCVTVSASAGLKNVVDFGYSLYKFCSPTCGSSSINIGVASMDMSCCQSFLCNISAADGMPRASTSMLGLGLLLSLLAALLVCASSSGTNNLPLGNSHHPFSVLMAPSTLANLTAVVLVLSGYWAGAQRAPPRRCYPAGKNLSCYQCFKVRSPEFCLPTACSSTDQVCVSHKLIITLRLRVKTLLSKRCAPRCPNTNMEFKWLSDSRELSKIVRQCCSRSLCNGAPAPQEGPWALSRGLLLQAGLSLLWVLL</sequence>
<feature type="signal peptide" evidence="7">
    <location>
        <begin position="1"/>
        <end position="20"/>
    </location>
</feature>
<evidence type="ECO:0000259" key="8">
    <source>
        <dbReference type="SMART" id="SM00134"/>
    </source>
</evidence>
<dbReference type="CDD" id="cd23543">
    <property type="entry name" value="TFP_LU_ECD_Ly6E"/>
    <property type="match status" value="1"/>
</dbReference>
<evidence type="ECO:0000256" key="1">
    <source>
        <dbReference type="ARBA" id="ARBA00004236"/>
    </source>
</evidence>
<dbReference type="CDD" id="cd23551">
    <property type="entry name" value="TFP_LU_ECD_Ly6L"/>
    <property type="match status" value="1"/>
</dbReference>
<evidence type="ECO:0000256" key="5">
    <source>
        <dbReference type="ARBA" id="ARBA00023180"/>
    </source>
</evidence>
<dbReference type="PANTHER" id="PTHR16983">
    <property type="entry name" value="UPAR/LY6 DOMAIN-CONTAINING PROTEIN"/>
    <property type="match status" value="1"/>
</dbReference>
<keyword evidence="4 6" id="KW-0472">Membrane</keyword>
<feature type="domain" description="UPAR/Ly6" evidence="8">
    <location>
        <begin position="21"/>
        <end position="111"/>
    </location>
</feature>